<evidence type="ECO:0000259" key="2">
    <source>
        <dbReference type="Pfam" id="PF18962"/>
    </source>
</evidence>
<dbReference type="SUPFAM" id="SSF110296">
    <property type="entry name" value="Oligoxyloglucan reducing end-specific cellobiohydrolase"/>
    <property type="match status" value="1"/>
</dbReference>
<organism evidence="3 4">
    <name type="scientific">Gracilimonas sediminicola</name>
    <dbReference type="NCBI Taxonomy" id="2952158"/>
    <lineage>
        <taxon>Bacteria</taxon>
        <taxon>Pseudomonadati</taxon>
        <taxon>Balneolota</taxon>
        <taxon>Balneolia</taxon>
        <taxon>Balneolales</taxon>
        <taxon>Balneolaceae</taxon>
        <taxon>Gracilimonas</taxon>
    </lineage>
</organism>
<dbReference type="Pfam" id="PF18962">
    <property type="entry name" value="Por_Secre_tail"/>
    <property type="match status" value="1"/>
</dbReference>
<keyword evidence="4" id="KW-1185">Reference proteome</keyword>
<dbReference type="RefSeq" id="WP_255132609.1">
    <property type="nucleotide sequence ID" value="NZ_JANDBC010000001.1"/>
</dbReference>
<dbReference type="InterPro" id="IPR026444">
    <property type="entry name" value="Secre_tail"/>
</dbReference>
<gene>
    <name evidence="3" type="ORF">NM125_02690</name>
</gene>
<feature type="signal peptide" evidence="1">
    <location>
        <begin position="1"/>
        <end position="20"/>
    </location>
</feature>
<proteinExistence type="predicted"/>
<comment type="caution">
    <text evidence="3">The sequence shown here is derived from an EMBL/GenBank/DDBJ whole genome shotgun (WGS) entry which is preliminary data.</text>
</comment>
<evidence type="ECO:0000256" key="1">
    <source>
        <dbReference type="SAM" id="SignalP"/>
    </source>
</evidence>
<dbReference type="Proteomes" id="UP001139125">
    <property type="component" value="Unassembled WGS sequence"/>
</dbReference>
<dbReference type="Gene3D" id="2.60.40.4070">
    <property type="match status" value="1"/>
</dbReference>
<feature type="domain" description="Secretion system C-terminal sorting" evidence="2">
    <location>
        <begin position="397"/>
        <end position="472"/>
    </location>
</feature>
<name>A0A9X2RDH5_9BACT</name>
<protein>
    <submittedName>
        <fullName evidence="3">T9SS type A sorting domain-containing protein</fullName>
    </submittedName>
</protein>
<feature type="chain" id="PRO_5040989048" evidence="1">
    <location>
        <begin position="21"/>
        <end position="476"/>
    </location>
</feature>
<evidence type="ECO:0000313" key="3">
    <source>
        <dbReference type="EMBL" id="MCP9290487.1"/>
    </source>
</evidence>
<keyword evidence="1" id="KW-0732">Signal</keyword>
<dbReference type="NCBIfam" id="TIGR04183">
    <property type="entry name" value="Por_Secre_tail"/>
    <property type="match status" value="1"/>
</dbReference>
<sequence>MKKCLLILSLALFGSTLSFGQTTIKEAYFHELKGLEDSSGVTHLFYRLRVDEVNRFECNDKVETYYMTTNNVYHYSPDTSDTTKFLSYMGESCTGNETRYILDYQFYSNNPDKWISNISYGYVFGINDHLGNILSFNYPIVIKEIGGSEKDQLIPDEFLLSPNGDSLYVRTGSHTNIPFSGNGEEWPVFENYDEAIHYADSVAIEWNIIDIHPTVDSLYFGKGGSGHLYRSTNYTGNFKLADSSGSHTKLAFDADSSTIYSLVTVRQNSEYKRKLLISENLGVADSWSQLSIPETETRFEFITTDREVPNQVLLADSNIVYLSDNAWESFNVVYNSEDAITGLYKKPNSNLLYVLTRKELLEVNIQTKSVTSLKQIPVSNEVNQNGIPKQVILSQNYPNPFNPITVISYQLTANSLVQLEVFDVTGRKVAVLVNGERKAAGSHQVTFEAGNLASGVYFYRLETAGQTLTQKMLLVK</sequence>
<dbReference type="EMBL" id="JANDBC010000001">
    <property type="protein sequence ID" value="MCP9290487.1"/>
    <property type="molecule type" value="Genomic_DNA"/>
</dbReference>
<accession>A0A9X2RDH5</accession>
<dbReference type="AlphaFoldDB" id="A0A9X2RDH5"/>
<evidence type="ECO:0000313" key="4">
    <source>
        <dbReference type="Proteomes" id="UP001139125"/>
    </source>
</evidence>
<reference evidence="3" key="1">
    <citation type="submission" date="2022-06" db="EMBL/GenBank/DDBJ databases">
        <title>Gracilimonas sp. CAU 1638 isolated from sea sediment.</title>
        <authorList>
            <person name="Kim W."/>
        </authorList>
    </citation>
    <scope>NUCLEOTIDE SEQUENCE</scope>
    <source>
        <strain evidence="3">CAU 1638</strain>
    </source>
</reference>